<name>A0A969PWT4_9BACI</name>
<sequence>MAQLRSLYETTKALYDHVTVPMPKDGEARDTYIETVNELLERREHYMDGVRPPESEAETRIAREIIRLSKGIAKELESGKSLIQKDIRSHEQRKRAVQYENPYSGPTPDGVFVDSKK</sequence>
<protein>
    <recommendedName>
        <fullName evidence="7">Flagellar protein FliT</fullName>
    </recommendedName>
</protein>
<evidence type="ECO:0000256" key="1">
    <source>
        <dbReference type="ARBA" id="ARBA00004514"/>
    </source>
</evidence>
<comment type="similarity">
    <text evidence="6">Belongs to the bacillales FliT family.</text>
</comment>
<evidence type="ECO:0000256" key="2">
    <source>
        <dbReference type="ARBA" id="ARBA00022490"/>
    </source>
</evidence>
<proteinExistence type="inferred from homology"/>
<keyword evidence="10" id="KW-1185">Reference proteome</keyword>
<comment type="subcellular location">
    <subcellularLocation>
        <location evidence="1">Cytoplasm</location>
        <location evidence="1">Cytosol</location>
    </subcellularLocation>
</comment>
<evidence type="ECO:0000256" key="5">
    <source>
        <dbReference type="ARBA" id="ARBA00093765"/>
    </source>
</evidence>
<keyword evidence="3" id="KW-1005">Bacterial flagellum biogenesis</keyword>
<evidence type="ECO:0000313" key="10">
    <source>
        <dbReference type="Proteomes" id="UP000752012"/>
    </source>
</evidence>
<dbReference type="Proteomes" id="UP000752012">
    <property type="component" value="Unassembled WGS sequence"/>
</dbReference>
<evidence type="ECO:0000313" key="9">
    <source>
        <dbReference type="EMBL" id="NJP37082.1"/>
    </source>
</evidence>
<evidence type="ECO:0000256" key="8">
    <source>
        <dbReference type="SAM" id="MobiDB-lite"/>
    </source>
</evidence>
<evidence type="ECO:0000256" key="6">
    <source>
        <dbReference type="ARBA" id="ARBA00093785"/>
    </source>
</evidence>
<dbReference type="AlphaFoldDB" id="A0A969PWT4"/>
<evidence type="ECO:0000256" key="7">
    <source>
        <dbReference type="ARBA" id="ARBA00093797"/>
    </source>
</evidence>
<dbReference type="InterPro" id="IPR008622">
    <property type="entry name" value="FliT"/>
</dbReference>
<comment type="caution">
    <text evidence="9">The sequence shown here is derived from an EMBL/GenBank/DDBJ whole genome shotgun (WGS) entry which is preliminary data.</text>
</comment>
<keyword evidence="2" id="KW-0963">Cytoplasm</keyword>
<accession>A0A969PWT4</accession>
<evidence type="ECO:0000256" key="3">
    <source>
        <dbReference type="ARBA" id="ARBA00022795"/>
    </source>
</evidence>
<dbReference type="RefSeq" id="WP_168005390.1">
    <property type="nucleotide sequence ID" value="NZ_JAATHJ010000006.1"/>
</dbReference>
<keyword evidence="4" id="KW-0143">Chaperone</keyword>
<feature type="region of interest" description="Disordered" evidence="8">
    <location>
        <begin position="83"/>
        <end position="117"/>
    </location>
</feature>
<dbReference type="Pfam" id="PF05400">
    <property type="entry name" value="FliT"/>
    <property type="match status" value="1"/>
</dbReference>
<evidence type="ECO:0000256" key="4">
    <source>
        <dbReference type="ARBA" id="ARBA00023186"/>
    </source>
</evidence>
<comment type="function">
    <text evidence="5">May act as an export chaperone for the filament capping protein FliD.</text>
</comment>
<dbReference type="EMBL" id="JAATHJ010000006">
    <property type="protein sequence ID" value="NJP37082.1"/>
    <property type="molecule type" value="Genomic_DNA"/>
</dbReference>
<reference evidence="9 10" key="1">
    <citation type="submission" date="2020-03" db="EMBL/GenBank/DDBJ databases">
        <title>Assessment of the enzymatic potential of alkaline-tolerant lipase obtained from Bacillus luteus H11 (technogenic soil) for the bioremediation of saline soils contaminated with petroleum substances.</title>
        <authorList>
            <person name="Kalwasinska A."/>
        </authorList>
    </citation>
    <scope>NUCLEOTIDE SEQUENCE [LARGE SCALE GENOMIC DNA]</scope>
    <source>
        <strain evidence="9 10">H11</strain>
    </source>
</reference>
<organism evidence="9 10">
    <name type="scientific">Alkalicoccus luteus</name>
    <dbReference type="NCBI Taxonomy" id="1237094"/>
    <lineage>
        <taxon>Bacteria</taxon>
        <taxon>Bacillati</taxon>
        <taxon>Bacillota</taxon>
        <taxon>Bacilli</taxon>
        <taxon>Bacillales</taxon>
        <taxon>Bacillaceae</taxon>
        <taxon>Alkalicoccus</taxon>
    </lineage>
</organism>
<gene>
    <name evidence="9" type="ORF">HCN83_05710</name>
</gene>